<keyword evidence="5 6" id="KW-0408">Iron</keyword>
<dbReference type="SUPFAM" id="SSF48264">
    <property type="entry name" value="Cytochrome P450"/>
    <property type="match status" value="1"/>
</dbReference>
<dbReference type="Gene3D" id="1.10.630.10">
    <property type="entry name" value="Cytochrome P450"/>
    <property type="match status" value="1"/>
</dbReference>
<evidence type="ECO:0000256" key="1">
    <source>
        <dbReference type="ARBA" id="ARBA00001971"/>
    </source>
</evidence>
<keyword evidence="6" id="KW-0503">Monooxygenase</keyword>
<comment type="cofactor">
    <cofactor evidence="1">
        <name>heme</name>
        <dbReference type="ChEBI" id="CHEBI:30413"/>
    </cofactor>
</comment>
<name>A0ABM1JZ45_GEKJA</name>
<keyword evidence="6" id="KW-0560">Oxidoreductase</keyword>
<dbReference type="GeneID" id="107110459"/>
<dbReference type="InterPro" id="IPR050182">
    <property type="entry name" value="Cytochrome_P450_fam2"/>
</dbReference>
<dbReference type="Proteomes" id="UP000694871">
    <property type="component" value="Unplaced"/>
</dbReference>
<keyword evidence="7" id="KW-1185">Reference proteome</keyword>
<evidence type="ECO:0000256" key="6">
    <source>
        <dbReference type="RuleBase" id="RU000461"/>
    </source>
</evidence>
<organism evidence="7 8">
    <name type="scientific">Gekko japonicus</name>
    <name type="common">Schlegel's Japanese gecko</name>
    <dbReference type="NCBI Taxonomy" id="146911"/>
    <lineage>
        <taxon>Eukaryota</taxon>
        <taxon>Metazoa</taxon>
        <taxon>Chordata</taxon>
        <taxon>Craniata</taxon>
        <taxon>Vertebrata</taxon>
        <taxon>Euteleostomi</taxon>
        <taxon>Lepidosauria</taxon>
        <taxon>Squamata</taxon>
        <taxon>Bifurcata</taxon>
        <taxon>Gekkota</taxon>
        <taxon>Gekkonidae</taxon>
        <taxon>Gekkoninae</taxon>
        <taxon>Gekko</taxon>
    </lineage>
</organism>
<evidence type="ECO:0000313" key="8">
    <source>
        <dbReference type="RefSeq" id="XP_015266732.1"/>
    </source>
</evidence>
<dbReference type="PROSITE" id="PS00086">
    <property type="entry name" value="CYTOCHROME_P450"/>
    <property type="match status" value="1"/>
</dbReference>
<evidence type="ECO:0000256" key="4">
    <source>
        <dbReference type="ARBA" id="ARBA00022723"/>
    </source>
</evidence>
<evidence type="ECO:0000313" key="7">
    <source>
        <dbReference type="Proteomes" id="UP000694871"/>
    </source>
</evidence>
<dbReference type="RefSeq" id="XP_015266732.1">
    <property type="nucleotide sequence ID" value="XM_015411246.1"/>
</dbReference>
<keyword evidence="3 6" id="KW-0349">Heme</keyword>
<protein>
    <submittedName>
        <fullName evidence="8">Cytochrome P450 2K1-like</fullName>
    </submittedName>
</protein>
<evidence type="ECO:0000256" key="2">
    <source>
        <dbReference type="ARBA" id="ARBA00010617"/>
    </source>
</evidence>
<dbReference type="InterPro" id="IPR002401">
    <property type="entry name" value="Cyt_P450_E_grp-I"/>
</dbReference>
<dbReference type="PRINTS" id="PR00385">
    <property type="entry name" value="P450"/>
</dbReference>
<gene>
    <name evidence="8" type="primary">LOC107110459</name>
</gene>
<keyword evidence="4 6" id="KW-0479">Metal-binding</keyword>
<dbReference type="PANTHER" id="PTHR24300:SF302">
    <property type="entry name" value="CYTOCHROME P450"/>
    <property type="match status" value="1"/>
</dbReference>
<comment type="similarity">
    <text evidence="2 6">Belongs to the cytochrome P450 family.</text>
</comment>
<dbReference type="InterPro" id="IPR017972">
    <property type="entry name" value="Cyt_P450_CS"/>
</dbReference>
<dbReference type="Pfam" id="PF00067">
    <property type="entry name" value="p450"/>
    <property type="match status" value="1"/>
</dbReference>
<accession>A0ABM1JZ45</accession>
<proteinExistence type="inferred from homology"/>
<evidence type="ECO:0000256" key="3">
    <source>
        <dbReference type="ARBA" id="ARBA00022617"/>
    </source>
</evidence>
<evidence type="ECO:0000256" key="5">
    <source>
        <dbReference type="ARBA" id="ARBA00023004"/>
    </source>
</evidence>
<dbReference type="PANTHER" id="PTHR24300">
    <property type="entry name" value="CYTOCHROME P450 508A4-RELATED"/>
    <property type="match status" value="1"/>
</dbReference>
<reference evidence="8" key="1">
    <citation type="submission" date="2025-08" db="UniProtKB">
        <authorList>
            <consortium name="RefSeq"/>
        </authorList>
    </citation>
    <scope>IDENTIFICATION</scope>
</reference>
<dbReference type="InterPro" id="IPR001128">
    <property type="entry name" value="Cyt_P450"/>
</dbReference>
<dbReference type="InterPro" id="IPR036396">
    <property type="entry name" value="Cyt_P450_sf"/>
</dbReference>
<dbReference type="PRINTS" id="PR00463">
    <property type="entry name" value="EP450I"/>
</dbReference>
<sequence length="447" mass="50962">MDVKKPYRTMYELSKQYGPVFRIHTGPQKMVVLAGFETIKEALVNQADAFAERPVIPIYQDCSKGYGIIFSHGENWKVMRRFAVSTLQEFGMGKKTTEDKIVEECHFLRQKFESFEGKPFDPNTVTSAVAGNIITSLVFGERYDYEDRAFVRMLNLVKENNRALANPLVTMYNLFPFLGSVLGAHKKVLSNKKEMHAFIQDILREHLKELDENNQRSLVDSFFIQQQKDKKNKINGFFHDDNLAVLVSHLFCAGMSPVSTTLCWGPLLMTRYPEIQKKAQKEITEVIGSAQPRIEHRSQLPYTNAVIHEVQRFANIFPASMPHETTADVTLKGYFIPKGTHIVPLLYSALYDESEWEKPFTFYPEHFLDSEGKFAKRDAFLPFSAGRRMCAGETLAKMELFLFFTSLLQRFTFQPAPGISSENVDLTPTAGFSSAPPPFKLCALPRS</sequence>